<dbReference type="AlphaFoldDB" id="A0A9P7JUH9"/>
<dbReference type="OrthoDB" id="2663268at2759"/>
<dbReference type="GeneID" id="64695900"/>
<organism evidence="1 2">
    <name type="scientific">Suillus discolor</name>
    <dbReference type="NCBI Taxonomy" id="1912936"/>
    <lineage>
        <taxon>Eukaryota</taxon>
        <taxon>Fungi</taxon>
        <taxon>Dikarya</taxon>
        <taxon>Basidiomycota</taxon>
        <taxon>Agaricomycotina</taxon>
        <taxon>Agaricomycetes</taxon>
        <taxon>Agaricomycetidae</taxon>
        <taxon>Boletales</taxon>
        <taxon>Suillineae</taxon>
        <taxon>Suillaceae</taxon>
        <taxon>Suillus</taxon>
    </lineage>
</organism>
<evidence type="ECO:0000313" key="2">
    <source>
        <dbReference type="Proteomes" id="UP000823399"/>
    </source>
</evidence>
<name>A0A9P7JUH9_9AGAM</name>
<sequence length="106" mass="11493">MQELAWHIQIQVQIGPVYKHPEGPDWSSHSICRSAQLVRFRPSAQISGRPELAQHMHIHADRAIRGGPQYAGKSGGPTMEEFPVVMGGPLVYGCGTHLVGVTDGPS</sequence>
<gene>
    <name evidence="1" type="ORF">F5147DRAFT_652567</name>
</gene>
<proteinExistence type="predicted"/>
<dbReference type="RefSeq" id="XP_041293232.1">
    <property type="nucleotide sequence ID" value="XM_041433641.1"/>
</dbReference>
<protein>
    <submittedName>
        <fullName evidence="1">Uncharacterized protein</fullName>
    </submittedName>
</protein>
<reference evidence="1" key="1">
    <citation type="journal article" date="2020" name="New Phytol.">
        <title>Comparative genomics reveals dynamic genome evolution in host specialist ectomycorrhizal fungi.</title>
        <authorList>
            <person name="Lofgren L.A."/>
            <person name="Nguyen N.H."/>
            <person name="Vilgalys R."/>
            <person name="Ruytinx J."/>
            <person name="Liao H.L."/>
            <person name="Branco S."/>
            <person name="Kuo A."/>
            <person name="LaButti K."/>
            <person name="Lipzen A."/>
            <person name="Andreopoulos W."/>
            <person name="Pangilinan J."/>
            <person name="Riley R."/>
            <person name="Hundley H."/>
            <person name="Na H."/>
            <person name="Barry K."/>
            <person name="Grigoriev I.V."/>
            <person name="Stajich J.E."/>
            <person name="Kennedy P.G."/>
        </authorList>
    </citation>
    <scope>NUCLEOTIDE SEQUENCE</scope>
    <source>
        <strain evidence="1">FC423</strain>
    </source>
</reference>
<evidence type="ECO:0000313" key="1">
    <source>
        <dbReference type="EMBL" id="KAG2108989.1"/>
    </source>
</evidence>
<accession>A0A9P7JUH9</accession>
<keyword evidence="2" id="KW-1185">Reference proteome</keyword>
<dbReference type="EMBL" id="JABBWM010000025">
    <property type="protein sequence ID" value="KAG2108989.1"/>
    <property type="molecule type" value="Genomic_DNA"/>
</dbReference>
<comment type="caution">
    <text evidence="1">The sequence shown here is derived from an EMBL/GenBank/DDBJ whole genome shotgun (WGS) entry which is preliminary data.</text>
</comment>
<dbReference type="Proteomes" id="UP000823399">
    <property type="component" value="Unassembled WGS sequence"/>
</dbReference>